<evidence type="ECO:0000256" key="2">
    <source>
        <dbReference type="ARBA" id="ARBA00023277"/>
    </source>
</evidence>
<comment type="caution">
    <text evidence="5">The sequence shown here is derived from an EMBL/GenBank/DDBJ whole genome shotgun (WGS) entry which is preliminary data.</text>
</comment>
<keyword evidence="4" id="KW-0326">Glycosidase</keyword>
<proteinExistence type="inferred from homology"/>
<keyword evidence="4" id="KW-0378">Hydrolase</keyword>
<dbReference type="InterPro" id="IPR017853">
    <property type="entry name" value="GH"/>
</dbReference>
<dbReference type="SUPFAM" id="SSF51445">
    <property type="entry name" value="(Trans)glycosidases"/>
    <property type="match status" value="1"/>
</dbReference>
<reference evidence="5" key="1">
    <citation type="submission" date="2020-06" db="EMBL/GenBank/DDBJ databases">
        <authorList>
            <person name="Li T."/>
            <person name="Hu X."/>
            <person name="Zhang T."/>
            <person name="Song X."/>
            <person name="Zhang H."/>
            <person name="Dai N."/>
            <person name="Sheng W."/>
            <person name="Hou X."/>
            <person name="Wei L."/>
        </authorList>
    </citation>
    <scope>NUCLEOTIDE SEQUENCE</scope>
    <source>
        <strain evidence="5">KEN8</strain>
        <tissue evidence="5">Leaf</tissue>
    </source>
</reference>
<evidence type="ECO:0000256" key="3">
    <source>
        <dbReference type="ARBA" id="ARBA00023326"/>
    </source>
</evidence>
<dbReference type="GO" id="GO:0016161">
    <property type="term" value="F:beta-amylase activity"/>
    <property type="evidence" value="ECO:0007669"/>
    <property type="project" value="UniProtKB-EC"/>
</dbReference>
<organism evidence="5">
    <name type="scientific">Sesamum calycinum</name>
    <dbReference type="NCBI Taxonomy" id="2727403"/>
    <lineage>
        <taxon>Eukaryota</taxon>
        <taxon>Viridiplantae</taxon>
        <taxon>Streptophyta</taxon>
        <taxon>Embryophyta</taxon>
        <taxon>Tracheophyta</taxon>
        <taxon>Spermatophyta</taxon>
        <taxon>Magnoliopsida</taxon>
        <taxon>eudicotyledons</taxon>
        <taxon>Gunneridae</taxon>
        <taxon>Pentapetalae</taxon>
        <taxon>asterids</taxon>
        <taxon>lamiids</taxon>
        <taxon>Lamiales</taxon>
        <taxon>Pedaliaceae</taxon>
        <taxon>Sesamum</taxon>
    </lineage>
</organism>
<dbReference type="Pfam" id="PF01373">
    <property type="entry name" value="Glyco_hydro_14"/>
    <property type="match status" value="1"/>
</dbReference>
<reference evidence="5" key="2">
    <citation type="journal article" date="2024" name="Plant">
        <title>Genomic evolution and insights into agronomic trait innovations of Sesamum species.</title>
        <authorList>
            <person name="Miao H."/>
            <person name="Wang L."/>
            <person name="Qu L."/>
            <person name="Liu H."/>
            <person name="Sun Y."/>
            <person name="Le M."/>
            <person name="Wang Q."/>
            <person name="Wei S."/>
            <person name="Zheng Y."/>
            <person name="Lin W."/>
            <person name="Duan Y."/>
            <person name="Cao H."/>
            <person name="Xiong S."/>
            <person name="Wang X."/>
            <person name="Wei L."/>
            <person name="Li C."/>
            <person name="Ma Q."/>
            <person name="Ju M."/>
            <person name="Zhao R."/>
            <person name="Li G."/>
            <person name="Mu C."/>
            <person name="Tian Q."/>
            <person name="Mei H."/>
            <person name="Zhang T."/>
            <person name="Gao T."/>
            <person name="Zhang H."/>
        </authorList>
    </citation>
    <scope>NUCLEOTIDE SEQUENCE</scope>
    <source>
        <strain evidence="5">KEN8</strain>
    </source>
</reference>
<accession>A0AAW2RA49</accession>
<dbReference type="EC" id="3.2.1.2" evidence="4"/>
<dbReference type="PANTHER" id="PTHR31352">
    <property type="entry name" value="BETA-AMYLASE 1, CHLOROPLASTIC"/>
    <property type="match status" value="1"/>
</dbReference>
<comment type="catalytic activity">
    <reaction evidence="4">
        <text>Hydrolysis of (1-&gt;4)-alpha-D-glucosidic linkages in polysaccharides so as to remove successive maltose units from the non-reducing ends of the chains.</text>
        <dbReference type="EC" id="3.2.1.2"/>
    </reaction>
</comment>
<keyword evidence="3 4" id="KW-0624">Polysaccharide degradation</keyword>
<dbReference type="Gene3D" id="3.20.20.80">
    <property type="entry name" value="Glycosidases"/>
    <property type="match status" value="1"/>
</dbReference>
<evidence type="ECO:0000256" key="1">
    <source>
        <dbReference type="ARBA" id="ARBA00005652"/>
    </source>
</evidence>
<dbReference type="EMBL" id="JACGWM010000004">
    <property type="protein sequence ID" value="KAL0376859.1"/>
    <property type="molecule type" value="Genomic_DNA"/>
</dbReference>
<comment type="similarity">
    <text evidence="1 4">Belongs to the glycosyl hydrolase 14 family.</text>
</comment>
<dbReference type="InterPro" id="IPR001554">
    <property type="entry name" value="Glyco_hydro_14"/>
</dbReference>
<sequence>MRDHEQPQDALCAPEKLVRQVALATQEAQVPLAGENALPRYDDYAHEQILQASALDIDGNSADREMCAFTYLRMNPDLFQPDNWRRFVAFVKKMKEGKDAHRCWEQVEREAEHFVHVTQPLVQEAAVALMH</sequence>
<protein>
    <recommendedName>
        <fullName evidence="4">Beta-amylase</fullName>
        <ecNumber evidence="4">3.2.1.2</ecNumber>
    </recommendedName>
</protein>
<evidence type="ECO:0000256" key="4">
    <source>
        <dbReference type="RuleBase" id="RU000509"/>
    </source>
</evidence>
<dbReference type="AlphaFoldDB" id="A0AAW2RA49"/>
<dbReference type="PANTHER" id="PTHR31352:SF31">
    <property type="entry name" value="BETA-AMYLASE 1, CHLOROPLASTIC"/>
    <property type="match status" value="1"/>
</dbReference>
<keyword evidence="2 4" id="KW-0119">Carbohydrate metabolism</keyword>
<evidence type="ECO:0000313" key="5">
    <source>
        <dbReference type="EMBL" id="KAL0376859.1"/>
    </source>
</evidence>
<gene>
    <name evidence="5" type="ORF">Scaly_0803500</name>
</gene>
<dbReference type="GO" id="GO:0000272">
    <property type="term" value="P:polysaccharide catabolic process"/>
    <property type="evidence" value="ECO:0007669"/>
    <property type="project" value="UniProtKB-KW"/>
</dbReference>
<name>A0AAW2RA49_9LAMI</name>